<evidence type="ECO:0000256" key="1">
    <source>
        <dbReference type="ARBA" id="ARBA00022441"/>
    </source>
</evidence>
<keyword evidence="1" id="KW-0880">Kelch repeat</keyword>
<gene>
    <name evidence="3" type="ORF">HID58_061787</name>
</gene>
<dbReference type="EMBL" id="JAGKQM010000014">
    <property type="protein sequence ID" value="KAH0885691.1"/>
    <property type="molecule type" value="Genomic_DNA"/>
</dbReference>
<evidence type="ECO:0000313" key="3">
    <source>
        <dbReference type="EMBL" id="KAH0885691.1"/>
    </source>
</evidence>
<organism evidence="3 4">
    <name type="scientific">Brassica napus</name>
    <name type="common">Rape</name>
    <dbReference type="NCBI Taxonomy" id="3708"/>
    <lineage>
        <taxon>Eukaryota</taxon>
        <taxon>Viridiplantae</taxon>
        <taxon>Streptophyta</taxon>
        <taxon>Embryophyta</taxon>
        <taxon>Tracheophyta</taxon>
        <taxon>Spermatophyta</taxon>
        <taxon>Magnoliopsida</taxon>
        <taxon>eudicotyledons</taxon>
        <taxon>Gunneridae</taxon>
        <taxon>Pentapetalae</taxon>
        <taxon>rosids</taxon>
        <taxon>malvids</taxon>
        <taxon>Brassicales</taxon>
        <taxon>Brassicaceae</taxon>
        <taxon>Brassiceae</taxon>
        <taxon>Brassica</taxon>
    </lineage>
</organism>
<dbReference type="PANTHER" id="PTHR46122:SF7">
    <property type="entry name" value="GALACTOSE OXIDASE_KELCH REPEAT SUPERFAMILY PROTEIN"/>
    <property type="match status" value="1"/>
</dbReference>
<evidence type="ECO:0000313" key="4">
    <source>
        <dbReference type="Proteomes" id="UP000824890"/>
    </source>
</evidence>
<dbReference type="PANTHER" id="PTHR46122">
    <property type="entry name" value="GALACTOSE OXIDASE/KELCH REPEAT PROTEIN-RELATED"/>
    <property type="match status" value="1"/>
</dbReference>
<sequence>MVRQEKGLVKPYVILDSGAESNLEMFDKDFKTFQKLPKVPSSNYCFFYSDKETVSVGTQLIFIRREIEGIVLFFYELENHKLFKGPSYRIISGSKVLQ</sequence>
<keyword evidence="4" id="KW-1185">Reference proteome</keyword>
<keyword evidence="2" id="KW-0677">Repeat</keyword>
<name>A0ABQ7ZZK1_BRANA</name>
<dbReference type="Proteomes" id="UP000824890">
    <property type="component" value="Unassembled WGS sequence"/>
</dbReference>
<protein>
    <submittedName>
        <fullName evidence="3">Uncharacterized protein</fullName>
    </submittedName>
</protein>
<reference evidence="3 4" key="1">
    <citation type="submission" date="2021-05" db="EMBL/GenBank/DDBJ databases">
        <title>Genome Assembly of Synthetic Allotetraploid Brassica napus Reveals Homoeologous Exchanges between Subgenomes.</title>
        <authorList>
            <person name="Davis J.T."/>
        </authorList>
    </citation>
    <scope>NUCLEOTIDE SEQUENCE [LARGE SCALE GENOMIC DNA]</scope>
    <source>
        <strain evidence="4">cv. Da-Ae</strain>
        <tissue evidence="3">Seedling</tissue>
    </source>
</reference>
<proteinExistence type="predicted"/>
<comment type="caution">
    <text evidence="3">The sequence shown here is derived from an EMBL/GenBank/DDBJ whole genome shotgun (WGS) entry which is preliminary data.</text>
</comment>
<evidence type="ECO:0000256" key="2">
    <source>
        <dbReference type="ARBA" id="ARBA00022737"/>
    </source>
</evidence>
<accession>A0ABQ7ZZK1</accession>
<dbReference type="InterPro" id="IPR052439">
    <property type="entry name" value="F-box/Kelch-repeat"/>
</dbReference>